<protein>
    <recommendedName>
        <fullName evidence="4">EKC/KEOPS complex subunit CGI121</fullName>
    </recommendedName>
    <alternativeName>
        <fullName evidence="3">EKC/KEOPS complex subunit cgi121</fullName>
    </alternativeName>
</protein>
<comment type="caution">
    <text evidence="9">The sequence shown here is derived from an EMBL/GenBank/DDBJ whole genome shotgun (WGS) entry which is preliminary data.</text>
</comment>
<reference evidence="9" key="1">
    <citation type="journal article" date="2020" name="bioRxiv">
        <title>Whole genome comparisons of ergot fungi reveals the divergence and evolution of species within the genus Claviceps are the result of varying mechanisms driving genome evolution and host range expansion.</title>
        <authorList>
            <person name="Wyka S.A."/>
            <person name="Mondo S.J."/>
            <person name="Liu M."/>
            <person name="Dettman J."/>
            <person name="Nalam V."/>
            <person name="Broders K.D."/>
        </authorList>
    </citation>
    <scope>NUCLEOTIDE SEQUENCE</scope>
    <source>
        <strain evidence="9">CCC 602</strain>
    </source>
</reference>
<dbReference type="PANTHER" id="PTHR15840">
    <property type="entry name" value="CGI-121 FAMILY MEMBER"/>
    <property type="match status" value="1"/>
</dbReference>
<dbReference type="GO" id="GO:0002949">
    <property type="term" value="P:tRNA threonylcarbamoyladenosine modification"/>
    <property type="evidence" value="ECO:0007669"/>
    <property type="project" value="TreeGrafter"/>
</dbReference>
<evidence type="ECO:0000256" key="4">
    <source>
        <dbReference type="ARBA" id="ARBA00016009"/>
    </source>
</evidence>
<evidence type="ECO:0000256" key="3">
    <source>
        <dbReference type="ARBA" id="ARBA00015316"/>
    </source>
</evidence>
<gene>
    <name evidence="9" type="ORF">E4U43_002428</name>
</gene>
<dbReference type="Gene3D" id="3.30.2380.10">
    <property type="entry name" value="CGI121/TPRKB"/>
    <property type="match status" value="1"/>
</dbReference>
<proteinExistence type="inferred from homology"/>
<evidence type="ECO:0000256" key="2">
    <source>
        <dbReference type="ARBA" id="ARBA00005546"/>
    </source>
</evidence>
<evidence type="ECO:0000256" key="7">
    <source>
        <dbReference type="ARBA" id="ARBA00025043"/>
    </source>
</evidence>
<dbReference type="AlphaFoldDB" id="A0A9P7N730"/>
<organism evidence="9 10">
    <name type="scientific">Claviceps pusilla</name>
    <dbReference type="NCBI Taxonomy" id="123648"/>
    <lineage>
        <taxon>Eukaryota</taxon>
        <taxon>Fungi</taxon>
        <taxon>Dikarya</taxon>
        <taxon>Ascomycota</taxon>
        <taxon>Pezizomycotina</taxon>
        <taxon>Sordariomycetes</taxon>
        <taxon>Hypocreomycetidae</taxon>
        <taxon>Hypocreales</taxon>
        <taxon>Clavicipitaceae</taxon>
        <taxon>Claviceps</taxon>
    </lineage>
</organism>
<dbReference type="InterPro" id="IPR036504">
    <property type="entry name" value="CGI121/TPRKB_sf"/>
</dbReference>
<comment type="subcellular location">
    <subcellularLocation>
        <location evidence="1">Nucleus</location>
    </subcellularLocation>
</comment>
<dbReference type="GO" id="GO:0005829">
    <property type="term" value="C:cytosol"/>
    <property type="evidence" value="ECO:0007669"/>
    <property type="project" value="TreeGrafter"/>
</dbReference>
<dbReference type="PANTHER" id="PTHR15840:SF10">
    <property type="entry name" value="EKC_KEOPS COMPLEX SUBUNIT TPRKB"/>
    <property type="match status" value="1"/>
</dbReference>
<dbReference type="EMBL" id="SRPW01001864">
    <property type="protein sequence ID" value="KAG5998391.1"/>
    <property type="molecule type" value="Genomic_DNA"/>
</dbReference>
<dbReference type="Pfam" id="PF08617">
    <property type="entry name" value="CGI-121"/>
    <property type="match status" value="1"/>
</dbReference>
<dbReference type="OrthoDB" id="329139at2759"/>
<dbReference type="Proteomes" id="UP000748025">
    <property type="component" value="Unassembled WGS sequence"/>
</dbReference>
<comment type="function">
    <text evidence="7">Component of the EKC/KEOPS complex that is required for the formation of a threonylcarbamoyl group on adenosine at position 37 (t(6)A37) in tRNAs that read codons beginning with adenine. The complex is probably involved in the transfer of the threonylcarbamoyl moiety of threonylcarbamoyl-AMP (TC-AMP) to the N6 group of A37. CGI121 acts as an allosteric effector that regulates the t(6)A activity of the complex. The EKC/KEOPS complex also promotes both telomere uncapping and telomere elongation. The complex is required for efficient recruitment of transcriptional coactivators. CGI121 is not required for tRNA modification.</text>
</comment>
<name>A0A9P7N730_9HYPO</name>
<evidence type="ECO:0000256" key="1">
    <source>
        <dbReference type="ARBA" id="ARBA00004123"/>
    </source>
</evidence>
<evidence type="ECO:0000256" key="5">
    <source>
        <dbReference type="ARBA" id="ARBA00022694"/>
    </source>
</evidence>
<evidence type="ECO:0000313" key="9">
    <source>
        <dbReference type="EMBL" id="KAG5998391.1"/>
    </source>
</evidence>
<dbReference type="SUPFAM" id="SSF143870">
    <property type="entry name" value="PF0523-like"/>
    <property type="match status" value="1"/>
</dbReference>
<evidence type="ECO:0000256" key="8">
    <source>
        <dbReference type="RuleBase" id="RU004398"/>
    </source>
</evidence>
<accession>A0A9P7N730</accession>
<comment type="similarity">
    <text evidence="2 8">Belongs to the CGI121/TPRKB family.</text>
</comment>
<keyword evidence="5" id="KW-0819">tRNA processing</keyword>
<keyword evidence="6 8" id="KW-0539">Nucleus</keyword>
<sequence length="197" mass="21554">MSVETVSIEHIPAAYAVYLSFYRNVENAAFLHQQLLDRNADFEYAFIDAATVLSRRQLLSAVFKAVTSAAHGALKTPNVHSEIVLSLNPSNNISDSYRRFGISPSTKDLLVVKVTTSSDSSSPSLSRESIQTHLTTHVRGDATDATDANIALVTDLAKIRKYYKLNGLGWLDVIKDEKRKCSALDTLVVGSIALRGL</sequence>
<dbReference type="GO" id="GO:0000408">
    <property type="term" value="C:EKC/KEOPS complex"/>
    <property type="evidence" value="ECO:0007669"/>
    <property type="project" value="TreeGrafter"/>
</dbReference>
<dbReference type="InterPro" id="IPR013926">
    <property type="entry name" value="CGI121/TPRKB"/>
</dbReference>
<evidence type="ECO:0000313" key="10">
    <source>
        <dbReference type="Proteomes" id="UP000748025"/>
    </source>
</evidence>
<keyword evidence="10" id="KW-1185">Reference proteome</keyword>
<evidence type="ECO:0000256" key="6">
    <source>
        <dbReference type="ARBA" id="ARBA00023242"/>
    </source>
</evidence>
<dbReference type="GO" id="GO:0005634">
    <property type="term" value="C:nucleus"/>
    <property type="evidence" value="ECO:0007669"/>
    <property type="project" value="UniProtKB-SubCell"/>
</dbReference>